<name>A0A1E5R4I4_9ASCO</name>
<comment type="caution">
    <text evidence="2">The sequence shown here is derived from an EMBL/GenBank/DDBJ whole genome shotgun (WGS) entry which is preliminary data.</text>
</comment>
<evidence type="ECO:0000256" key="1">
    <source>
        <dbReference type="SAM" id="MobiDB-lite"/>
    </source>
</evidence>
<feature type="compositionally biased region" description="Low complexity" evidence="1">
    <location>
        <begin position="72"/>
        <end position="122"/>
    </location>
</feature>
<dbReference type="OrthoDB" id="1259151at2759"/>
<dbReference type="AlphaFoldDB" id="A0A1E5R4I4"/>
<protein>
    <submittedName>
        <fullName evidence="2">Uncharacterized protein</fullName>
    </submittedName>
</protein>
<organism evidence="2 3">
    <name type="scientific">Hanseniaspora osmophila</name>
    <dbReference type="NCBI Taxonomy" id="56408"/>
    <lineage>
        <taxon>Eukaryota</taxon>
        <taxon>Fungi</taxon>
        <taxon>Dikarya</taxon>
        <taxon>Ascomycota</taxon>
        <taxon>Saccharomycotina</taxon>
        <taxon>Saccharomycetes</taxon>
        <taxon>Saccharomycodales</taxon>
        <taxon>Saccharomycodaceae</taxon>
        <taxon>Hanseniaspora</taxon>
    </lineage>
</organism>
<dbReference type="EMBL" id="LPNM01000010">
    <property type="protein sequence ID" value="OEJ81826.1"/>
    <property type="molecule type" value="Genomic_DNA"/>
</dbReference>
<evidence type="ECO:0000313" key="2">
    <source>
        <dbReference type="EMBL" id="OEJ81826.1"/>
    </source>
</evidence>
<dbReference type="Proteomes" id="UP000095728">
    <property type="component" value="Unassembled WGS sequence"/>
</dbReference>
<accession>A0A1E5R4I4</accession>
<sequence length="273" mass="30506">MPANHHPSLEVQGFQKLNEYEKIIHVYKNCSWNCYPIMSDNKVNKNYEGKLGQKGATVIITNLRLVLQSAQTNETNHSSETSLNSLSYSPPFPSSGTSTSTSTSTLTSTLTSTSTSTSTFTKSKSKSKSKNALDLTVEYPQVIYDKKVFQKGKKISAKMLPPELVIPWIGENYLLLKFQPGKEQQPYLNYIYPWVLEIYCKTDIFALKDCFSKVILESRTPTNGTLNNNNAVSTVDNHASESANVNGNHRQDSQCTPDCINADNFVPLPKYEP</sequence>
<gene>
    <name evidence="2" type="ORF">AWRI3579_g3635</name>
</gene>
<evidence type="ECO:0000313" key="3">
    <source>
        <dbReference type="Proteomes" id="UP000095728"/>
    </source>
</evidence>
<reference evidence="3" key="1">
    <citation type="journal article" date="2016" name="Genome Announc.">
        <title>Genome sequences of three species of Hanseniaspora isolated from spontaneous wine fermentations.</title>
        <authorList>
            <person name="Sternes P.R."/>
            <person name="Lee D."/>
            <person name="Kutyna D.R."/>
            <person name="Borneman A.R."/>
        </authorList>
    </citation>
    <scope>NUCLEOTIDE SEQUENCE [LARGE SCALE GENOMIC DNA]</scope>
    <source>
        <strain evidence="3">AWRI3579</strain>
    </source>
</reference>
<keyword evidence="3" id="KW-1185">Reference proteome</keyword>
<feature type="region of interest" description="Disordered" evidence="1">
    <location>
        <begin position="71"/>
        <end position="123"/>
    </location>
</feature>
<proteinExistence type="predicted"/>
<dbReference type="InParanoid" id="A0A1E5R4I4"/>